<gene>
    <name evidence="1" type="ORF">JCM19300_3362</name>
</gene>
<evidence type="ECO:0000313" key="1">
    <source>
        <dbReference type="EMBL" id="GAL62794.1"/>
    </source>
</evidence>
<organism evidence="1 2">
    <name type="scientific">Algibacter lectus</name>
    <dbReference type="NCBI Taxonomy" id="221126"/>
    <lineage>
        <taxon>Bacteria</taxon>
        <taxon>Pseudomonadati</taxon>
        <taxon>Bacteroidota</taxon>
        <taxon>Flavobacteriia</taxon>
        <taxon>Flavobacteriales</taxon>
        <taxon>Flavobacteriaceae</taxon>
        <taxon>Algibacter</taxon>
    </lineage>
</organism>
<accession>A0A090VHG1</accession>
<sequence>MLSAKKAKLFFSNLFRKAMQKKPLFISLKEKYNTILQIK</sequence>
<name>A0A090VHG1_9FLAO</name>
<proteinExistence type="predicted"/>
<dbReference type="AlphaFoldDB" id="A0A090VHG1"/>
<reference evidence="1 2" key="1">
    <citation type="journal article" date="2014" name="Genome Announc.">
        <title>Draft Genome Sequences of Marine Flavobacterium Algibacter lectus Strains SS8 and NR4.</title>
        <authorList>
            <person name="Takatani N."/>
            <person name="Nakanishi M."/>
            <person name="Meirelles P."/>
            <person name="Mino S."/>
            <person name="Suda W."/>
            <person name="Oshima K."/>
            <person name="Hattori M."/>
            <person name="Ohkuma M."/>
            <person name="Hosokawa M."/>
            <person name="Miyashita K."/>
            <person name="Thompson F.L."/>
            <person name="Niwa A."/>
            <person name="Sawabe T."/>
            <person name="Sawabe T."/>
        </authorList>
    </citation>
    <scope>NUCLEOTIDE SEQUENCE [LARGE SCALE GENOMIC DNA]</scope>
    <source>
        <strain evidence="1 2">JCM 19300</strain>
    </source>
</reference>
<comment type="caution">
    <text evidence="1">The sequence shown here is derived from an EMBL/GenBank/DDBJ whole genome shotgun (WGS) entry which is preliminary data.</text>
</comment>
<dbReference type="EMBL" id="BBNQ01000008">
    <property type="protein sequence ID" value="GAL62794.1"/>
    <property type="molecule type" value="Genomic_DNA"/>
</dbReference>
<protein>
    <submittedName>
        <fullName evidence="1">Uncharacterized protein</fullName>
    </submittedName>
</protein>
<dbReference type="Proteomes" id="UP000029644">
    <property type="component" value="Unassembled WGS sequence"/>
</dbReference>
<evidence type="ECO:0000313" key="2">
    <source>
        <dbReference type="Proteomes" id="UP000029644"/>
    </source>
</evidence>